<organism evidence="1">
    <name type="scientific">marine sediment metagenome</name>
    <dbReference type="NCBI Taxonomy" id="412755"/>
    <lineage>
        <taxon>unclassified sequences</taxon>
        <taxon>metagenomes</taxon>
        <taxon>ecological metagenomes</taxon>
    </lineage>
</organism>
<sequence>MDQQERDAQRALGNLEEFRAIVTIPIKVKEKITRNVMAVSKEDAIEKIQLIHDIMPKNELLREATSKVQGFGNNTKFDDSTEREYDVKMLTRPKAAAGSLNVEEAQDSGCESSS</sequence>
<dbReference type="AlphaFoldDB" id="A0A0F9K7H6"/>
<name>A0A0F9K7H6_9ZZZZ</name>
<comment type="caution">
    <text evidence="1">The sequence shown here is derived from an EMBL/GenBank/DDBJ whole genome shotgun (WGS) entry which is preliminary data.</text>
</comment>
<evidence type="ECO:0000313" key="1">
    <source>
        <dbReference type="EMBL" id="KKM07138.1"/>
    </source>
</evidence>
<dbReference type="EMBL" id="LAZR01015837">
    <property type="protein sequence ID" value="KKM07138.1"/>
    <property type="molecule type" value="Genomic_DNA"/>
</dbReference>
<gene>
    <name evidence="1" type="ORF">LCGC14_1736970</name>
</gene>
<protein>
    <submittedName>
        <fullName evidence="1">Uncharacterized protein</fullName>
    </submittedName>
</protein>
<proteinExistence type="predicted"/>
<reference evidence="1" key="1">
    <citation type="journal article" date="2015" name="Nature">
        <title>Complex archaea that bridge the gap between prokaryotes and eukaryotes.</title>
        <authorList>
            <person name="Spang A."/>
            <person name="Saw J.H."/>
            <person name="Jorgensen S.L."/>
            <person name="Zaremba-Niedzwiedzka K."/>
            <person name="Martijn J."/>
            <person name="Lind A.E."/>
            <person name="van Eijk R."/>
            <person name="Schleper C."/>
            <person name="Guy L."/>
            <person name="Ettema T.J."/>
        </authorList>
    </citation>
    <scope>NUCLEOTIDE SEQUENCE</scope>
</reference>
<accession>A0A0F9K7H6</accession>